<comment type="function">
    <text evidence="7">Involved in DNA repair and RecF pathway recombination.</text>
</comment>
<feature type="domain" description="DNA replication/recombination mediator RecO N-terminal" evidence="8">
    <location>
        <begin position="1"/>
        <end position="78"/>
    </location>
</feature>
<reference evidence="9 10" key="1">
    <citation type="submission" date="2022-12" db="EMBL/GenBank/DDBJ databases">
        <title>Draft genome sequence of Paenibacillus sp. dW9.</title>
        <authorList>
            <person name="Choi E.-W."/>
            <person name="Kim D.-U."/>
        </authorList>
    </citation>
    <scope>NUCLEOTIDE SEQUENCE [LARGE SCALE GENOMIC DNA]</scope>
    <source>
        <strain evidence="10">dW9</strain>
    </source>
</reference>
<sequence>MQYRVQAIVIRSMDYGEGNKIMTLFSREQGKMSVVARGAKKVKSRLGSASQLFTFGDYSFFKSGQLGTLNHAEIIEPFHKIREDLHKAAHASYLAELTDRMMGDQEGQPFLFDQLKASLQAIQEDKEPEIVDHLYVMKMIAYAGYTPELDDCVGCREAREPAALSAVLGGILCERCLARDPQAIRISPGIHKLLRLFVQMDVRRLGQIDVKPATKEALKRLVRTYFDTHVGLKLKSRDFLEQMEKYGI</sequence>
<dbReference type="Proteomes" id="UP001527882">
    <property type="component" value="Unassembled WGS sequence"/>
</dbReference>
<evidence type="ECO:0000256" key="3">
    <source>
        <dbReference type="ARBA" id="ARBA00022763"/>
    </source>
</evidence>
<dbReference type="Pfam" id="PF11967">
    <property type="entry name" value="RecO_N"/>
    <property type="match status" value="1"/>
</dbReference>
<protein>
    <recommendedName>
        <fullName evidence="2 7">DNA repair protein RecO</fullName>
    </recommendedName>
    <alternativeName>
        <fullName evidence="6 7">Recombination protein O</fullName>
    </alternativeName>
</protein>
<name>A0ABT4Q2S3_9BACL</name>
<keyword evidence="5 7" id="KW-0234">DNA repair</keyword>
<dbReference type="HAMAP" id="MF_00201">
    <property type="entry name" value="RecO"/>
    <property type="match status" value="1"/>
</dbReference>
<proteinExistence type="inferred from homology"/>
<accession>A0ABT4Q2S3</accession>
<dbReference type="InterPro" id="IPR003717">
    <property type="entry name" value="RecO"/>
</dbReference>
<dbReference type="InterPro" id="IPR022572">
    <property type="entry name" value="DNA_rep/recomb_RecO_N"/>
</dbReference>
<dbReference type="SUPFAM" id="SSF57863">
    <property type="entry name" value="ArfGap/RecO-like zinc finger"/>
    <property type="match status" value="1"/>
</dbReference>
<evidence type="ECO:0000256" key="1">
    <source>
        <dbReference type="ARBA" id="ARBA00007452"/>
    </source>
</evidence>
<dbReference type="InterPro" id="IPR037278">
    <property type="entry name" value="ARFGAP/RecO"/>
</dbReference>
<gene>
    <name evidence="7 9" type="primary">recO</name>
    <name evidence="9" type="ORF">O9H85_01750</name>
</gene>
<comment type="caution">
    <text evidence="9">The sequence shown here is derived from an EMBL/GenBank/DDBJ whole genome shotgun (WGS) entry which is preliminary data.</text>
</comment>
<dbReference type="EMBL" id="JAQAGZ010000001">
    <property type="protein sequence ID" value="MCZ8511182.1"/>
    <property type="molecule type" value="Genomic_DNA"/>
</dbReference>
<dbReference type="Pfam" id="PF02565">
    <property type="entry name" value="RecO_C"/>
    <property type="match status" value="1"/>
</dbReference>
<dbReference type="SUPFAM" id="SSF50249">
    <property type="entry name" value="Nucleic acid-binding proteins"/>
    <property type="match status" value="1"/>
</dbReference>
<organism evidence="9 10">
    <name type="scientific">Paenibacillus gyeongsangnamensis</name>
    <dbReference type="NCBI Taxonomy" id="3388067"/>
    <lineage>
        <taxon>Bacteria</taxon>
        <taxon>Bacillati</taxon>
        <taxon>Bacillota</taxon>
        <taxon>Bacilli</taxon>
        <taxon>Bacillales</taxon>
        <taxon>Paenibacillaceae</taxon>
        <taxon>Paenibacillus</taxon>
    </lineage>
</organism>
<dbReference type="InterPro" id="IPR042242">
    <property type="entry name" value="RecO_C"/>
</dbReference>
<keyword evidence="4 7" id="KW-0233">DNA recombination</keyword>
<evidence type="ECO:0000313" key="9">
    <source>
        <dbReference type="EMBL" id="MCZ8511182.1"/>
    </source>
</evidence>
<dbReference type="PANTHER" id="PTHR33991:SF1">
    <property type="entry name" value="DNA REPAIR PROTEIN RECO"/>
    <property type="match status" value="1"/>
</dbReference>
<dbReference type="NCBIfam" id="TIGR00613">
    <property type="entry name" value="reco"/>
    <property type="match status" value="1"/>
</dbReference>
<dbReference type="PANTHER" id="PTHR33991">
    <property type="entry name" value="DNA REPAIR PROTEIN RECO"/>
    <property type="match status" value="1"/>
</dbReference>
<dbReference type="Gene3D" id="2.40.50.140">
    <property type="entry name" value="Nucleic acid-binding proteins"/>
    <property type="match status" value="1"/>
</dbReference>
<dbReference type="Gene3D" id="1.20.1440.120">
    <property type="entry name" value="Recombination protein O, C-terminal domain"/>
    <property type="match status" value="1"/>
</dbReference>
<evidence type="ECO:0000256" key="2">
    <source>
        <dbReference type="ARBA" id="ARBA00021310"/>
    </source>
</evidence>
<evidence type="ECO:0000256" key="4">
    <source>
        <dbReference type="ARBA" id="ARBA00023172"/>
    </source>
</evidence>
<keyword evidence="3 7" id="KW-0227">DNA damage</keyword>
<dbReference type="InterPro" id="IPR012340">
    <property type="entry name" value="NA-bd_OB-fold"/>
</dbReference>
<evidence type="ECO:0000259" key="8">
    <source>
        <dbReference type="Pfam" id="PF11967"/>
    </source>
</evidence>
<evidence type="ECO:0000256" key="6">
    <source>
        <dbReference type="ARBA" id="ARBA00033409"/>
    </source>
</evidence>
<dbReference type="RefSeq" id="WP_269879543.1">
    <property type="nucleotide sequence ID" value="NZ_JAQAGZ010000001.1"/>
</dbReference>
<comment type="similarity">
    <text evidence="1 7">Belongs to the RecO family.</text>
</comment>
<evidence type="ECO:0000256" key="5">
    <source>
        <dbReference type="ARBA" id="ARBA00023204"/>
    </source>
</evidence>
<keyword evidence="10" id="KW-1185">Reference proteome</keyword>
<evidence type="ECO:0000313" key="10">
    <source>
        <dbReference type="Proteomes" id="UP001527882"/>
    </source>
</evidence>
<evidence type="ECO:0000256" key="7">
    <source>
        <dbReference type="HAMAP-Rule" id="MF_00201"/>
    </source>
</evidence>